<proteinExistence type="predicted"/>
<name>A0A1S2M3N0_9BACI</name>
<keyword evidence="2" id="KW-1185">Reference proteome</keyword>
<dbReference type="Proteomes" id="UP000180057">
    <property type="component" value="Unassembled WGS sequence"/>
</dbReference>
<dbReference type="AlphaFoldDB" id="A0A1S2M3N0"/>
<reference evidence="1 2" key="1">
    <citation type="submission" date="2016-10" db="EMBL/GenBank/DDBJ databases">
        <title>Draft genome sequences of four alkaliphilic bacteria belonging to the Anaerobacillus genus.</title>
        <authorList>
            <person name="Bassil N.M."/>
            <person name="Lloyd J.R."/>
        </authorList>
    </citation>
    <scope>NUCLEOTIDE SEQUENCE [LARGE SCALE GENOMIC DNA]</scope>
    <source>
        <strain evidence="1 2">DSM 22531</strain>
    </source>
</reference>
<protein>
    <submittedName>
        <fullName evidence="1">Uncharacterized protein</fullName>
    </submittedName>
</protein>
<comment type="caution">
    <text evidence="1">The sequence shown here is derived from an EMBL/GenBank/DDBJ whole genome shotgun (WGS) entry which is preliminary data.</text>
</comment>
<gene>
    <name evidence="1" type="ORF">BKP45_13615</name>
</gene>
<evidence type="ECO:0000313" key="1">
    <source>
        <dbReference type="EMBL" id="OIJ19196.1"/>
    </source>
</evidence>
<organism evidence="1 2">
    <name type="scientific">Anaerobacillus alkalidiazotrophicus</name>
    <dbReference type="NCBI Taxonomy" id="472963"/>
    <lineage>
        <taxon>Bacteria</taxon>
        <taxon>Bacillati</taxon>
        <taxon>Bacillota</taxon>
        <taxon>Bacilli</taxon>
        <taxon>Bacillales</taxon>
        <taxon>Bacillaceae</taxon>
        <taxon>Anaerobacillus</taxon>
    </lineage>
</organism>
<evidence type="ECO:0000313" key="2">
    <source>
        <dbReference type="Proteomes" id="UP000180057"/>
    </source>
</evidence>
<sequence>MHFNNVQDLTEGILPTFQRKRYEDKFFWNEGHPLVDIYNVLRKRDWERTYDEVCLLIFDLSRKGEIKKRPNGIQDNI</sequence>
<dbReference type="EMBL" id="MLQS01000019">
    <property type="protein sequence ID" value="OIJ19196.1"/>
    <property type="molecule type" value="Genomic_DNA"/>
</dbReference>
<accession>A0A1S2M3N0</accession>
<dbReference type="RefSeq" id="WP_071390243.1">
    <property type="nucleotide sequence ID" value="NZ_MLQS01000019.1"/>
</dbReference>
<dbReference type="OrthoDB" id="2455520at2"/>